<protein>
    <recommendedName>
        <fullName evidence="4">RRM domain-containing protein</fullName>
    </recommendedName>
</protein>
<feature type="compositionally biased region" description="Polar residues" evidence="1">
    <location>
        <begin position="108"/>
        <end position="120"/>
    </location>
</feature>
<evidence type="ECO:0000313" key="2">
    <source>
        <dbReference type="EMBL" id="KAK0511538.1"/>
    </source>
</evidence>
<feature type="region of interest" description="Disordered" evidence="1">
    <location>
        <begin position="304"/>
        <end position="428"/>
    </location>
</feature>
<dbReference type="AlphaFoldDB" id="A0AA39R1D9"/>
<feature type="compositionally biased region" description="Polar residues" evidence="1">
    <location>
        <begin position="501"/>
        <end position="517"/>
    </location>
</feature>
<feature type="compositionally biased region" description="Basic and acidic residues" evidence="1">
    <location>
        <begin position="416"/>
        <end position="428"/>
    </location>
</feature>
<name>A0AA39R1D9_9LECA</name>
<comment type="caution">
    <text evidence="2">The sequence shown here is derived from an EMBL/GenBank/DDBJ whole genome shotgun (WGS) entry which is preliminary data.</text>
</comment>
<feature type="compositionally biased region" description="Polar residues" evidence="1">
    <location>
        <begin position="530"/>
        <end position="540"/>
    </location>
</feature>
<organism evidence="2 3">
    <name type="scientific">Cladonia borealis</name>
    <dbReference type="NCBI Taxonomy" id="184061"/>
    <lineage>
        <taxon>Eukaryota</taxon>
        <taxon>Fungi</taxon>
        <taxon>Dikarya</taxon>
        <taxon>Ascomycota</taxon>
        <taxon>Pezizomycotina</taxon>
        <taxon>Lecanoromycetes</taxon>
        <taxon>OSLEUM clade</taxon>
        <taxon>Lecanoromycetidae</taxon>
        <taxon>Lecanorales</taxon>
        <taxon>Lecanorineae</taxon>
        <taxon>Cladoniaceae</taxon>
        <taxon>Cladonia</taxon>
    </lineage>
</organism>
<feature type="region of interest" description="Disordered" evidence="1">
    <location>
        <begin position="468"/>
        <end position="487"/>
    </location>
</feature>
<gene>
    <name evidence="2" type="ORF">JMJ35_006111</name>
</gene>
<feature type="compositionally biased region" description="Polar residues" evidence="1">
    <location>
        <begin position="250"/>
        <end position="266"/>
    </location>
</feature>
<feature type="region of interest" description="Disordered" evidence="1">
    <location>
        <begin position="57"/>
        <end position="151"/>
    </location>
</feature>
<feature type="compositionally biased region" description="Polar residues" evidence="1">
    <location>
        <begin position="374"/>
        <end position="415"/>
    </location>
</feature>
<accession>A0AA39R1D9</accession>
<feature type="region of interest" description="Disordered" evidence="1">
    <location>
        <begin position="245"/>
        <end position="272"/>
    </location>
</feature>
<feature type="region of interest" description="Disordered" evidence="1">
    <location>
        <begin position="492"/>
        <end position="563"/>
    </location>
</feature>
<evidence type="ECO:0008006" key="4">
    <source>
        <dbReference type="Google" id="ProtNLM"/>
    </source>
</evidence>
<feature type="compositionally biased region" description="Low complexity" evidence="1">
    <location>
        <begin position="331"/>
        <end position="340"/>
    </location>
</feature>
<sequence>MRRSLTCTKLCFSIIEQKFLRTRLRRAKTTIMTKPKVGVDSAETINRFIAQMRKSNNTSMGAAAAPTQKSPEAVPKQRNGTSLTDEDVSNGAAGDRTAPIDIPKTRSSHSTTPNRNSPASPSHHPMTSPPVSGVRPPQNTPKTTPASPRVIPARTYDDELAEVSHVISTIVGTMDTKPLWQSMWAPKSSEYHRSSLGAFSTPSRDLTPVSVVEANPAINDSFTRMSFKAADSDHEIGRSLIGEHLYKPSPSKSASTQNKGISSGSQKLEDENVPMADRGVVKAPNSADDGSPVLKADENKVRFQVSPPSPATFEPVTFSDSTQKKSAAYPSGHSHSRGGSARNYSLPPRVRATSHSPQATSGFNTESEGLGTKPPTTVSAPQPTSEGSQKNQPTSVHTHRATITSSQQMPTTSTETDIHSTKSTDPGFDDHLVTVLQKLDSIGSLKPEESALLADLASRVLCRTVGVEPSEASKPASKTGDMDLPNQFLDKWASKPKNTKENASLPTRATGTPSNATVKPAANPAAVSKPTRTLSQSIEASQRPPLAAKTTNVAAKADEDTEDREHKTFFNAWPQLEQRGRPAAQIRTVIIKDLPRNATPSFVASLVYGGAIEWIFMRSESSATVRFMDPKDCQNYYDDTSNGVVYGKDVQGRELVCFVELGKDVDVIGGLLRGWIDTGVTRCVRAVGVDEDFGIEALRKMAERKGRRVESVEDGVTPGGTRSVIWRFCKIDEAVQFKAALHRDEEWEHCNIIHTTDPCATATGVHLDD</sequence>
<keyword evidence="3" id="KW-1185">Reference proteome</keyword>
<dbReference type="EMBL" id="JAFEKC020000013">
    <property type="protein sequence ID" value="KAK0511538.1"/>
    <property type="molecule type" value="Genomic_DNA"/>
</dbReference>
<proteinExistence type="predicted"/>
<evidence type="ECO:0000313" key="3">
    <source>
        <dbReference type="Proteomes" id="UP001166286"/>
    </source>
</evidence>
<feature type="compositionally biased region" description="Polar residues" evidence="1">
    <location>
        <begin position="353"/>
        <end position="367"/>
    </location>
</feature>
<reference evidence="2" key="1">
    <citation type="submission" date="2023-03" db="EMBL/GenBank/DDBJ databases">
        <title>Complete genome of Cladonia borealis.</title>
        <authorList>
            <person name="Park H."/>
        </authorList>
    </citation>
    <scope>NUCLEOTIDE SEQUENCE</scope>
    <source>
        <strain evidence="2">ANT050790</strain>
    </source>
</reference>
<evidence type="ECO:0000256" key="1">
    <source>
        <dbReference type="SAM" id="MobiDB-lite"/>
    </source>
</evidence>
<dbReference type="Proteomes" id="UP001166286">
    <property type="component" value="Unassembled WGS sequence"/>
</dbReference>